<dbReference type="InterPro" id="IPR050250">
    <property type="entry name" value="Macrolide_Exporter_MacB"/>
</dbReference>
<evidence type="ECO:0000313" key="9">
    <source>
        <dbReference type="EMBL" id="ANE49741.1"/>
    </source>
</evidence>
<keyword evidence="3 6" id="KW-0812">Transmembrane</keyword>
<accession>A0A172TRP5</accession>
<evidence type="ECO:0000256" key="3">
    <source>
        <dbReference type="ARBA" id="ARBA00022692"/>
    </source>
</evidence>
<feature type="transmembrane region" description="Helical" evidence="6">
    <location>
        <begin position="769"/>
        <end position="792"/>
    </location>
</feature>
<dbReference type="PATRIC" id="fig|1492898.3.peg.824"/>
<reference evidence="10" key="1">
    <citation type="submission" date="2015-01" db="EMBL/GenBank/DDBJ databases">
        <title>Flavisolibacter sp./LCS9/ whole genome sequencing.</title>
        <authorList>
            <person name="Kim M.K."/>
            <person name="Srinivasan S."/>
            <person name="Lee J.-J."/>
        </authorList>
    </citation>
    <scope>NUCLEOTIDE SEQUENCE [LARGE SCALE GENOMIC DNA]</scope>
    <source>
        <strain evidence="10">LCS9</strain>
    </source>
</reference>
<dbReference type="InterPro" id="IPR003838">
    <property type="entry name" value="ABC3_permease_C"/>
</dbReference>
<name>A0A172TRP5_9BACT</name>
<dbReference type="PANTHER" id="PTHR30572:SF18">
    <property type="entry name" value="ABC-TYPE MACROLIDE FAMILY EXPORT SYSTEM PERMEASE COMPONENT 2"/>
    <property type="match status" value="1"/>
</dbReference>
<dbReference type="GO" id="GO:0022857">
    <property type="term" value="F:transmembrane transporter activity"/>
    <property type="evidence" value="ECO:0007669"/>
    <property type="project" value="TreeGrafter"/>
</dbReference>
<dbReference type="InterPro" id="IPR025857">
    <property type="entry name" value="MacB_PCD"/>
</dbReference>
<proteinExistence type="predicted"/>
<dbReference type="KEGG" id="fla:SY85_03775"/>
<evidence type="ECO:0000259" key="7">
    <source>
        <dbReference type="Pfam" id="PF02687"/>
    </source>
</evidence>
<keyword evidence="10" id="KW-1185">Reference proteome</keyword>
<feature type="transmembrane region" description="Helical" evidence="6">
    <location>
        <begin position="340"/>
        <end position="366"/>
    </location>
</feature>
<feature type="domain" description="MacB-like periplasmic core" evidence="8">
    <location>
        <begin position="20"/>
        <end position="244"/>
    </location>
</feature>
<dbReference type="Pfam" id="PF02687">
    <property type="entry name" value="FtsX"/>
    <property type="match status" value="2"/>
</dbReference>
<dbReference type="EMBL" id="CP011390">
    <property type="protein sequence ID" value="ANE49741.1"/>
    <property type="molecule type" value="Genomic_DNA"/>
</dbReference>
<keyword evidence="9" id="KW-0067">ATP-binding</keyword>
<dbReference type="GO" id="GO:0005524">
    <property type="term" value="F:ATP binding"/>
    <property type="evidence" value="ECO:0007669"/>
    <property type="project" value="UniProtKB-KW"/>
</dbReference>
<keyword evidence="9" id="KW-0547">Nucleotide-binding</keyword>
<feature type="transmembrane region" description="Helical" evidence="6">
    <location>
        <begin position="386"/>
        <end position="414"/>
    </location>
</feature>
<feature type="domain" description="ABC3 transporter permease C-terminal" evidence="7">
    <location>
        <begin position="299"/>
        <end position="415"/>
    </location>
</feature>
<evidence type="ECO:0000313" key="10">
    <source>
        <dbReference type="Proteomes" id="UP000077177"/>
    </source>
</evidence>
<keyword evidence="4 6" id="KW-1133">Transmembrane helix</keyword>
<organism evidence="9 10">
    <name type="scientific">Flavisolibacter tropicus</name>
    <dbReference type="NCBI Taxonomy" id="1492898"/>
    <lineage>
        <taxon>Bacteria</taxon>
        <taxon>Pseudomonadati</taxon>
        <taxon>Bacteroidota</taxon>
        <taxon>Chitinophagia</taxon>
        <taxon>Chitinophagales</taxon>
        <taxon>Chitinophagaceae</taxon>
        <taxon>Flavisolibacter</taxon>
    </lineage>
</organism>
<evidence type="ECO:0000256" key="2">
    <source>
        <dbReference type="ARBA" id="ARBA00022475"/>
    </source>
</evidence>
<dbReference type="RefSeq" id="WP_066401876.1">
    <property type="nucleotide sequence ID" value="NZ_CP011390.1"/>
</dbReference>
<feature type="domain" description="MacB-like periplasmic core" evidence="8">
    <location>
        <begin position="438"/>
        <end position="651"/>
    </location>
</feature>
<sequence>MLRNYLKIAIRNLMKHKFISGINLFGLTVGVTCCLLILSYIIHELSYDKYQSKAENIYRVNRTFINPETGDINLALSAVAPPFGPLFVNDFPAIKKMTRVLQNGNTAFRYEEKRFNERDVYFADENFFDVFDVAVLKGNKDKALDDPYTVLLTEEVARKYFGTSDPINKVVRLDNQIDAKVTGVYKAFPSNSHFHPQIMISFNTLKDTAIYGEERLRTNFGNNSFYTYLLVPEDYKIKNLEAQMPAFLDRHIPSEGDKFKPSQWTSLSFTKLTDIHLRSHKDDEMEENGDIKRVYIFSAIALFILLIACINYMNLSTARSIIRAKEIGVRKTIGASKQELIAQFLSESVLISWIATILAFILTWLLMPWLNELSGLSLSVKSLLQWQIIVPLLFIPFIVGIISGLYPAVFLSSFQPVKVLKGIIKVDNHVFSFRKVLVVLQFAISIILIVSTIVVFQQLRFMQNKSLGFDRDHVVVLGYNSALAEHYEGFRNEMTSNTLIKEVGRSSRIPTGRLLDAMGAQIKRGDSLAPSGADIKMVVGDDGFLSTYGVKVVAGRNLSRSNGLRDTSAFLVNEAGVKALGLKSPEEAVGKEFQYGRRKGEIVGVFHDFHFESMHERILPIAFLMPVGRTSYAQLSIKLSGQNIPAALNHIENTWKKFLPEVPFEYTFLEENFNRLYEAEQRQKAIFTVFACIAIFIASLGLLGLSAFAIGQRIKEIGIRKVLGADVKSIVGLLSADFMKLVIVAAIIAFPIAWYIMHQWLQDFAYRIGISWWFFLVAGIVAAIIAFITISFQTVKAASANPVKNLRTE</sequence>
<evidence type="ECO:0000259" key="8">
    <source>
        <dbReference type="Pfam" id="PF12704"/>
    </source>
</evidence>
<dbReference type="OrthoDB" id="5933722at2"/>
<reference evidence="9 10" key="2">
    <citation type="journal article" date="2016" name="Int. J. Syst. Evol. Microbiol.">
        <title>Flavisolibacter tropicus sp. nov., isolated from tropical soil.</title>
        <authorList>
            <person name="Lee J.J."/>
            <person name="Kang M.S."/>
            <person name="Kim G.S."/>
            <person name="Lee C.S."/>
            <person name="Lim S."/>
            <person name="Lee J."/>
            <person name="Roh S.H."/>
            <person name="Kang H."/>
            <person name="Ha J.M."/>
            <person name="Bae S."/>
            <person name="Jung H.Y."/>
            <person name="Kim M.K."/>
        </authorList>
    </citation>
    <scope>NUCLEOTIDE SEQUENCE [LARGE SCALE GENOMIC DNA]</scope>
    <source>
        <strain evidence="9 10">LCS9</strain>
    </source>
</reference>
<keyword evidence="5 6" id="KW-0472">Membrane</keyword>
<feature type="transmembrane region" description="Helical" evidence="6">
    <location>
        <begin position="685"/>
        <end position="710"/>
    </location>
</feature>
<evidence type="ECO:0000256" key="5">
    <source>
        <dbReference type="ARBA" id="ARBA00023136"/>
    </source>
</evidence>
<evidence type="ECO:0000256" key="4">
    <source>
        <dbReference type="ARBA" id="ARBA00022989"/>
    </source>
</evidence>
<gene>
    <name evidence="9" type="ORF">SY85_03775</name>
</gene>
<dbReference type="STRING" id="1492898.SY85_03775"/>
<evidence type="ECO:0000256" key="6">
    <source>
        <dbReference type="SAM" id="Phobius"/>
    </source>
</evidence>
<dbReference type="AlphaFoldDB" id="A0A172TRP5"/>
<feature type="transmembrane region" description="Helical" evidence="6">
    <location>
        <begin position="21"/>
        <end position="42"/>
    </location>
</feature>
<dbReference type="GO" id="GO:0005886">
    <property type="term" value="C:plasma membrane"/>
    <property type="evidence" value="ECO:0007669"/>
    <property type="project" value="UniProtKB-SubCell"/>
</dbReference>
<dbReference type="Pfam" id="PF12704">
    <property type="entry name" value="MacB_PCD"/>
    <property type="match status" value="2"/>
</dbReference>
<protein>
    <submittedName>
        <fullName evidence="9">Macrolide export ATP-binding/permease MacB</fullName>
    </submittedName>
</protein>
<feature type="domain" description="ABC3 transporter permease C-terminal" evidence="7">
    <location>
        <begin position="689"/>
        <end position="802"/>
    </location>
</feature>
<keyword evidence="2" id="KW-1003">Cell membrane</keyword>
<dbReference type="PANTHER" id="PTHR30572">
    <property type="entry name" value="MEMBRANE COMPONENT OF TRANSPORTER-RELATED"/>
    <property type="match status" value="1"/>
</dbReference>
<feature type="transmembrane region" description="Helical" evidence="6">
    <location>
        <begin position="731"/>
        <end position="757"/>
    </location>
</feature>
<feature type="transmembrane region" description="Helical" evidence="6">
    <location>
        <begin position="435"/>
        <end position="456"/>
    </location>
</feature>
<feature type="transmembrane region" description="Helical" evidence="6">
    <location>
        <begin position="294"/>
        <end position="315"/>
    </location>
</feature>
<evidence type="ECO:0000256" key="1">
    <source>
        <dbReference type="ARBA" id="ARBA00004651"/>
    </source>
</evidence>
<dbReference type="Proteomes" id="UP000077177">
    <property type="component" value="Chromosome"/>
</dbReference>
<comment type="subcellular location">
    <subcellularLocation>
        <location evidence="1">Cell membrane</location>
        <topology evidence="1">Multi-pass membrane protein</topology>
    </subcellularLocation>
</comment>